<feature type="compositionally biased region" description="Gly residues" evidence="1">
    <location>
        <begin position="44"/>
        <end position="56"/>
    </location>
</feature>
<evidence type="ECO:0000256" key="1">
    <source>
        <dbReference type="SAM" id="MobiDB-lite"/>
    </source>
</evidence>
<keyword evidence="3" id="KW-1185">Reference proteome</keyword>
<feature type="compositionally biased region" description="Pro residues" evidence="1">
    <location>
        <begin position="83"/>
        <end position="101"/>
    </location>
</feature>
<dbReference type="Proteomes" id="UP000299102">
    <property type="component" value="Unassembled WGS sequence"/>
</dbReference>
<accession>A0A4C1SBV1</accession>
<name>A0A4C1SBV1_EUMVA</name>
<feature type="region of interest" description="Disordered" evidence="1">
    <location>
        <begin position="27"/>
        <end position="101"/>
    </location>
</feature>
<evidence type="ECO:0000313" key="3">
    <source>
        <dbReference type="Proteomes" id="UP000299102"/>
    </source>
</evidence>
<feature type="compositionally biased region" description="Low complexity" evidence="1">
    <location>
        <begin position="57"/>
        <end position="67"/>
    </location>
</feature>
<dbReference type="AlphaFoldDB" id="A0A4C1SBV1"/>
<sequence length="196" mass="20184">MNSIVRTAPNSNGITWEAPAFNKKESLKSVHPVENSEPSRGASPGYGGVPYGGAPGGPQQPAGVPGVPGVPGGYGPPAGYPQRYPPPPGPPAAPNSRPPFSPHQSFVRVEIESVPSSLILNDFSVNLILVPAFISGPGIVPDFDPGLVLNFSLFLTSQAGRDQKCSVKNCVEAVVALVCTIGKPSTSASANTFQTL</sequence>
<organism evidence="2 3">
    <name type="scientific">Eumeta variegata</name>
    <name type="common">Bagworm moth</name>
    <name type="synonym">Eumeta japonica</name>
    <dbReference type="NCBI Taxonomy" id="151549"/>
    <lineage>
        <taxon>Eukaryota</taxon>
        <taxon>Metazoa</taxon>
        <taxon>Ecdysozoa</taxon>
        <taxon>Arthropoda</taxon>
        <taxon>Hexapoda</taxon>
        <taxon>Insecta</taxon>
        <taxon>Pterygota</taxon>
        <taxon>Neoptera</taxon>
        <taxon>Endopterygota</taxon>
        <taxon>Lepidoptera</taxon>
        <taxon>Glossata</taxon>
        <taxon>Ditrysia</taxon>
        <taxon>Tineoidea</taxon>
        <taxon>Psychidae</taxon>
        <taxon>Oiketicinae</taxon>
        <taxon>Eumeta</taxon>
    </lineage>
</organism>
<gene>
    <name evidence="2" type="ORF">EVAR_763_1</name>
</gene>
<dbReference type="EMBL" id="BGZK01000003">
    <property type="protein sequence ID" value="GBO99642.1"/>
    <property type="molecule type" value="Genomic_DNA"/>
</dbReference>
<comment type="caution">
    <text evidence="2">The sequence shown here is derived from an EMBL/GenBank/DDBJ whole genome shotgun (WGS) entry which is preliminary data.</text>
</comment>
<evidence type="ECO:0000313" key="2">
    <source>
        <dbReference type="EMBL" id="GBO99642.1"/>
    </source>
</evidence>
<protein>
    <submittedName>
        <fullName evidence="2">Uncharacterized protein</fullName>
    </submittedName>
</protein>
<proteinExistence type="predicted"/>
<reference evidence="2 3" key="1">
    <citation type="journal article" date="2019" name="Commun. Biol.">
        <title>The bagworm genome reveals a unique fibroin gene that provides high tensile strength.</title>
        <authorList>
            <person name="Kono N."/>
            <person name="Nakamura H."/>
            <person name="Ohtoshi R."/>
            <person name="Tomita M."/>
            <person name="Numata K."/>
            <person name="Arakawa K."/>
        </authorList>
    </citation>
    <scope>NUCLEOTIDE SEQUENCE [LARGE SCALE GENOMIC DNA]</scope>
</reference>